<reference evidence="1 2" key="3">
    <citation type="submission" date="2019-11" db="EMBL/GenBank/DDBJ databases">
        <title>A de novo genome assembly of a pear dwarfing rootstock.</title>
        <authorList>
            <person name="Wang F."/>
            <person name="Wang J."/>
            <person name="Li S."/>
            <person name="Zhang Y."/>
            <person name="Fang M."/>
            <person name="Ma L."/>
            <person name="Zhao Y."/>
            <person name="Jiang S."/>
        </authorList>
    </citation>
    <scope>NUCLEOTIDE SEQUENCE [LARGE SCALE GENOMIC DNA]</scope>
    <source>
        <strain evidence="1">S2</strain>
        <tissue evidence="1">Leaf</tissue>
    </source>
</reference>
<evidence type="ECO:0000313" key="1">
    <source>
        <dbReference type="EMBL" id="KAB2601469.1"/>
    </source>
</evidence>
<sequence length="60" mass="6462">MGNNQVTDKLEIHTDEPPVHKIQMVYLADAGGNGFHSEGKVVGVDPTYDLAALKGIQEGR</sequence>
<comment type="caution">
    <text evidence="1">The sequence shown here is derived from an EMBL/GenBank/DDBJ whole genome shotgun (WGS) entry which is preliminary data.</text>
</comment>
<dbReference type="OrthoDB" id="1720212at2759"/>
<organism evidence="1 2">
    <name type="scientific">Pyrus ussuriensis x Pyrus communis</name>
    <dbReference type="NCBI Taxonomy" id="2448454"/>
    <lineage>
        <taxon>Eukaryota</taxon>
        <taxon>Viridiplantae</taxon>
        <taxon>Streptophyta</taxon>
        <taxon>Embryophyta</taxon>
        <taxon>Tracheophyta</taxon>
        <taxon>Spermatophyta</taxon>
        <taxon>Magnoliopsida</taxon>
        <taxon>eudicotyledons</taxon>
        <taxon>Gunneridae</taxon>
        <taxon>Pentapetalae</taxon>
        <taxon>rosids</taxon>
        <taxon>fabids</taxon>
        <taxon>Rosales</taxon>
        <taxon>Rosaceae</taxon>
        <taxon>Amygdaloideae</taxon>
        <taxon>Maleae</taxon>
        <taxon>Pyrus</taxon>
    </lineage>
</organism>
<reference evidence="1 2" key="1">
    <citation type="submission" date="2019-09" db="EMBL/GenBank/DDBJ databases">
        <authorList>
            <person name="Ou C."/>
        </authorList>
    </citation>
    <scope>NUCLEOTIDE SEQUENCE [LARGE SCALE GENOMIC DNA]</scope>
    <source>
        <strain evidence="1">S2</strain>
        <tissue evidence="1">Leaf</tissue>
    </source>
</reference>
<evidence type="ECO:0000313" key="2">
    <source>
        <dbReference type="Proteomes" id="UP000327157"/>
    </source>
</evidence>
<name>A0A5N5FEE6_9ROSA</name>
<dbReference type="AlphaFoldDB" id="A0A5N5FEE6"/>
<dbReference type="Proteomes" id="UP000327157">
    <property type="component" value="Chromosome 10"/>
</dbReference>
<proteinExistence type="predicted"/>
<protein>
    <submittedName>
        <fullName evidence="1">Uncharacterized protein</fullName>
    </submittedName>
</protein>
<keyword evidence="2" id="KW-1185">Reference proteome</keyword>
<accession>A0A5N5FEE6</accession>
<dbReference type="EMBL" id="SMOL01000695">
    <property type="protein sequence ID" value="KAB2601469.1"/>
    <property type="molecule type" value="Genomic_DNA"/>
</dbReference>
<reference evidence="2" key="2">
    <citation type="submission" date="2019-10" db="EMBL/GenBank/DDBJ databases">
        <title>A de novo genome assembly of a pear dwarfing rootstock.</title>
        <authorList>
            <person name="Wang F."/>
            <person name="Wang J."/>
            <person name="Li S."/>
            <person name="Zhang Y."/>
            <person name="Fang M."/>
            <person name="Ma L."/>
            <person name="Zhao Y."/>
            <person name="Jiang S."/>
        </authorList>
    </citation>
    <scope>NUCLEOTIDE SEQUENCE [LARGE SCALE GENOMIC DNA]</scope>
</reference>
<gene>
    <name evidence="1" type="ORF">D8674_002474</name>
</gene>